<keyword evidence="11" id="KW-1185">Reference proteome</keyword>
<evidence type="ECO:0000256" key="4">
    <source>
        <dbReference type="ARBA" id="ARBA00022475"/>
    </source>
</evidence>
<dbReference type="PANTHER" id="PTHR42929:SF5">
    <property type="entry name" value="ABC TRANSPORTER PERMEASE PROTEIN"/>
    <property type="match status" value="1"/>
</dbReference>
<feature type="domain" description="ABC transmembrane type-1" evidence="9">
    <location>
        <begin position="79"/>
        <end position="285"/>
    </location>
</feature>
<comment type="subcellular location">
    <subcellularLocation>
        <location evidence="1 8">Cell membrane</location>
        <topology evidence="1 8">Multi-pass membrane protein</topology>
    </subcellularLocation>
</comment>
<feature type="transmembrane region" description="Helical" evidence="8">
    <location>
        <begin position="264"/>
        <end position="284"/>
    </location>
</feature>
<dbReference type="InterPro" id="IPR000515">
    <property type="entry name" value="MetI-like"/>
</dbReference>
<organism evidence="10 11">
    <name type="scientific">Aureimonas populi</name>
    <dbReference type="NCBI Taxonomy" id="1701758"/>
    <lineage>
        <taxon>Bacteria</taxon>
        <taxon>Pseudomonadati</taxon>
        <taxon>Pseudomonadota</taxon>
        <taxon>Alphaproteobacteria</taxon>
        <taxon>Hyphomicrobiales</taxon>
        <taxon>Aurantimonadaceae</taxon>
        <taxon>Aureimonas</taxon>
    </lineage>
</organism>
<dbReference type="CDD" id="cd06261">
    <property type="entry name" value="TM_PBP2"/>
    <property type="match status" value="1"/>
</dbReference>
<name>A0ABW5CN24_9HYPH</name>
<dbReference type="InterPro" id="IPR035906">
    <property type="entry name" value="MetI-like_sf"/>
</dbReference>
<keyword evidence="7 8" id="KW-0472">Membrane</keyword>
<sequence length="296" mass="32931">MSDQSLPFEAVREKSRRKRRRAIGIGSPWAVPALVFLMAFFVLPLVSNIVRSVTGGQAADDPLFYYRALLTDAYYLGIIYETVKVAVLSTAICVVIGYPISYFMVRYAGRWNAVIVFCLIAPLLTSIIMRTFGWTVLFSRRGLINIWLVDWGIIERPLNILNQEIMVYIGLVHVLVPFMVLSITAVLQTIDRRLEESAQVLGANKLTTFWRITLPLSMDGIATGCILVFVLTNGSFLTMLLLGGGQVTTLSLLIYQQFTLTQDVGFAAAMGNLLLLFALVCLVVQLKFIHRKGVAA</sequence>
<proteinExistence type="inferred from homology"/>
<dbReference type="Gene3D" id="1.10.3720.10">
    <property type="entry name" value="MetI-like"/>
    <property type="match status" value="1"/>
</dbReference>
<keyword evidence="5 8" id="KW-0812">Transmembrane</keyword>
<keyword evidence="6 8" id="KW-1133">Transmembrane helix</keyword>
<dbReference type="Proteomes" id="UP001597371">
    <property type="component" value="Unassembled WGS sequence"/>
</dbReference>
<evidence type="ECO:0000256" key="2">
    <source>
        <dbReference type="ARBA" id="ARBA00007069"/>
    </source>
</evidence>
<dbReference type="SUPFAM" id="SSF161098">
    <property type="entry name" value="MetI-like"/>
    <property type="match status" value="1"/>
</dbReference>
<feature type="transmembrane region" description="Helical" evidence="8">
    <location>
        <begin position="111"/>
        <end position="132"/>
    </location>
</feature>
<keyword evidence="4" id="KW-1003">Cell membrane</keyword>
<evidence type="ECO:0000256" key="5">
    <source>
        <dbReference type="ARBA" id="ARBA00022692"/>
    </source>
</evidence>
<dbReference type="RefSeq" id="WP_209738987.1">
    <property type="nucleotide sequence ID" value="NZ_CP072611.1"/>
</dbReference>
<evidence type="ECO:0000256" key="8">
    <source>
        <dbReference type="RuleBase" id="RU363032"/>
    </source>
</evidence>
<gene>
    <name evidence="10" type="ORF">ACFSKQ_11975</name>
</gene>
<feature type="transmembrane region" description="Helical" evidence="8">
    <location>
        <begin position="237"/>
        <end position="258"/>
    </location>
</feature>
<feature type="transmembrane region" description="Helical" evidence="8">
    <location>
        <begin position="22"/>
        <end position="43"/>
    </location>
</feature>
<comment type="caution">
    <text evidence="10">The sequence shown here is derived from an EMBL/GenBank/DDBJ whole genome shotgun (WGS) entry which is preliminary data.</text>
</comment>
<dbReference type="PROSITE" id="PS50928">
    <property type="entry name" value="ABC_TM1"/>
    <property type="match status" value="1"/>
</dbReference>
<evidence type="ECO:0000256" key="6">
    <source>
        <dbReference type="ARBA" id="ARBA00022989"/>
    </source>
</evidence>
<evidence type="ECO:0000259" key="9">
    <source>
        <dbReference type="PROSITE" id="PS50928"/>
    </source>
</evidence>
<dbReference type="EMBL" id="JBHUIJ010000013">
    <property type="protein sequence ID" value="MFD2238173.1"/>
    <property type="molecule type" value="Genomic_DNA"/>
</dbReference>
<feature type="transmembrane region" description="Helical" evidence="8">
    <location>
        <begin position="85"/>
        <end position="105"/>
    </location>
</feature>
<protein>
    <submittedName>
        <fullName evidence="10">ABC transporter permease</fullName>
    </submittedName>
</protein>
<evidence type="ECO:0000313" key="10">
    <source>
        <dbReference type="EMBL" id="MFD2238173.1"/>
    </source>
</evidence>
<evidence type="ECO:0000256" key="3">
    <source>
        <dbReference type="ARBA" id="ARBA00022448"/>
    </source>
</evidence>
<evidence type="ECO:0000313" key="11">
    <source>
        <dbReference type="Proteomes" id="UP001597371"/>
    </source>
</evidence>
<keyword evidence="3 8" id="KW-0813">Transport</keyword>
<comment type="similarity">
    <text evidence="2">Belongs to the binding-protein-dependent transport system permease family. CysTW subfamily.</text>
</comment>
<accession>A0ABW5CN24</accession>
<reference evidence="11" key="1">
    <citation type="journal article" date="2019" name="Int. J. Syst. Evol. Microbiol.">
        <title>The Global Catalogue of Microorganisms (GCM) 10K type strain sequencing project: providing services to taxonomists for standard genome sequencing and annotation.</title>
        <authorList>
            <consortium name="The Broad Institute Genomics Platform"/>
            <consortium name="The Broad Institute Genome Sequencing Center for Infectious Disease"/>
            <person name="Wu L."/>
            <person name="Ma J."/>
        </authorList>
    </citation>
    <scope>NUCLEOTIDE SEQUENCE [LARGE SCALE GENOMIC DNA]</scope>
    <source>
        <strain evidence="11">ZS-35-S2</strain>
    </source>
</reference>
<dbReference type="PANTHER" id="PTHR42929">
    <property type="entry name" value="INNER MEMBRANE ABC TRANSPORTER PERMEASE PROTEIN YDCU-RELATED-RELATED"/>
    <property type="match status" value="1"/>
</dbReference>
<feature type="transmembrane region" description="Helical" evidence="8">
    <location>
        <begin position="165"/>
        <end position="188"/>
    </location>
</feature>
<dbReference type="Pfam" id="PF00528">
    <property type="entry name" value="BPD_transp_1"/>
    <property type="match status" value="1"/>
</dbReference>
<evidence type="ECO:0000256" key="7">
    <source>
        <dbReference type="ARBA" id="ARBA00023136"/>
    </source>
</evidence>
<evidence type="ECO:0000256" key="1">
    <source>
        <dbReference type="ARBA" id="ARBA00004651"/>
    </source>
</evidence>